<accession>A0ABQ4YH13</accession>
<keyword evidence="1" id="KW-0694">RNA-binding</keyword>
<protein>
    <submittedName>
        <fullName evidence="4">Nucleotide-binding alpha-beta plait domain-containing protein</fullName>
    </submittedName>
</protein>
<feature type="region of interest" description="Disordered" evidence="2">
    <location>
        <begin position="362"/>
        <end position="392"/>
    </location>
</feature>
<feature type="region of interest" description="Disordered" evidence="2">
    <location>
        <begin position="468"/>
        <end position="521"/>
    </location>
</feature>
<dbReference type="CDD" id="cd00590">
    <property type="entry name" value="RRM_SF"/>
    <property type="match status" value="1"/>
</dbReference>
<dbReference type="Proteomes" id="UP001151760">
    <property type="component" value="Unassembled WGS sequence"/>
</dbReference>
<feature type="non-terminal residue" evidence="4">
    <location>
        <position position="536"/>
    </location>
</feature>
<dbReference type="SUPFAM" id="SSF54928">
    <property type="entry name" value="RNA-binding domain, RBD"/>
    <property type="match status" value="1"/>
</dbReference>
<reference evidence="4" key="1">
    <citation type="journal article" date="2022" name="Int. J. Mol. Sci.">
        <title>Draft Genome of Tanacetum Coccineum: Genomic Comparison of Closely Related Tanacetum-Family Plants.</title>
        <authorList>
            <person name="Yamashiro T."/>
            <person name="Shiraishi A."/>
            <person name="Nakayama K."/>
            <person name="Satake H."/>
        </authorList>
    </citation>
    <scope>NUCLEOTIDE SEQUENCE</scope>
</reference>
<dbReference type="Pfam" id="PF00076">
    <property type="entry name" value="RRM_1"/>
    <property type="match status" value="1"/>
</dbReference>
<dbReference type="SMART" id="SM00360">
    <property type="entry name" value="RRM"/>
    <property type="match status" value="1"/>
</dbReference>
<evidence type="ECO:0000256" key="1">
    <source>
        <dbReference type="PROSITE-ProRule" id="PRU00176"/>
    </source>
</evidence>
<dbReference type="InterPro" id="IPR012677">
    <property type="entry name" value="Nucleotide-bd_a/b_plait_sf"/>
</dbReference>
<keyword evidence="5" id="KW-1185">Reference proteome</keyword>
<organism evidence="4 5">
    <name type="scientific">Tanacetum coccineum</name>
    <dbReference type="NCBI Taxonomy" id="301880"/>
    <lineage>
        <taxon>Eukaryota</taxon>
        <taxon>Viridiplantae</taxon>
        <taxon>Streptophyta</taxon>
        <taxon>Embryophyta</taxon>
        <taxon>Tracheophyta</taxon>
        <taxon>Spermatophyta</taxon>
        <taxon>Magnoliopsida</taxon>
        <taxon>eudicotyledons</taxon>
        <taxon>Gunneridae</taxon>
        <taxon>Pentapetalae</taxon>
        <taxon>asterids</taxon>
        <taxon>campanulids</taxon>
        <taxon>Asterales</taxon>
        <taxon>Asteraceae</taxon>
        <taxon>Asteroideae</taxon>
        <taxon>Anthemideae</taxon>
        <taxon>Anthemidinae</taxon>
        <taxon>Tanacetum</taxon>
    </lineage>
</organism>
<comment type="caution">
    <text evidence="4">The sequence shown here is derived from an EMBL/GenBank/DDBJ whole genome shotgun (WGS) entry which is preliminary data.</text>
</comment>
<evidence type="ECO:0000256" key="2">
    <source>
        <dbReference type="SAM" id="MobiDB-lite"/>
    </source>
</evidence>
<evidence type="ECO:0000313" key="4">
    <source>
        <dbReference type="EMBL" id="GJS77074.1"/>
    </source>
</evidence>
<feature type="region of interest" description="Disordered" evidence="2">
    <location>
        <begin position="130"/>
        <end position="152"/>
    </location>
</feature>
<proteinExistence type="predicted"/>
<reference evidence="4" key="2">
    <citation type="submission" date="2022-01" db="EMBL/GenBank/DDBJ databases">
        <authorList>
            <person name="Yamashiro T."/>
            <person name="Shiraishi A."/>
            <person name="Satake H."/>
            <person name="Nakayama K."/>
        </authorList>
    </citation>
    <scope>NUCLEOTIDE SEQUENCE</scope>
</reference>
<name>A0ABQ4YH13_9ASTR</name>
<dbReference type="PROSITE" id="PS50102">
    <property type="entry name" value="RRM"/>
    <property type="match status" value="1"/>
</dbReference>
<feature type="domain" description="RRM" evidence="3">
    <location>
        <begin position="35"/>
        <end position="112"/>
    </location>
</feature>
<feature type="compositionally biased region" description="Basic and acidic residues" evidence="2">
    <location>
        <begin position="481"/>
        <end position="492"/>
    </location>
</feature>
<dbReference type="InterPro" id="IPR000504">
    <property type="entry name" value="RRM_dom"/>
</dbReference>
<evidence type="ECO:0000259" key="3">
    <source>
        <dbReference type="PROSITE" id="PS50102"/>
    </source>
</evidence>
<feature type="compositionally biased region" description="Basic and acidic residues" evidence="2">
    <location>
        <begin position="138"/>
        <end position="152"/>
    </location>
</feature>
<evidence type="ECO:0000313" key="5">
    <source>
        <dbReference type="Proteomes" id="UP001151760"/>
    </source>
</evidence>
<gene>
    <name evidence="4" type="ORF">Tco_0726955</name>
</gene>
<dbReference type="EMBL" id="BQNB010010421">
    <property type="protein sequence ID" value="GJS77074.1"/>
    <property type="molecule type" value="Genomic_DNA"/>
</dbReference>
<sequence length="536" mass="60347">MGDSGWTEVRRKNCNPAKQRGKFRSKEDDVARLSTSVFISNIPESIMAKDLFHACSQYGHVVDSFIPFKRDKNGNRFGFVRFINVFNSERLVNNLCTVWIDRYKLKANIAQFQRNSSFVAKSSLNNGVNLNGNKAKTAPKESSKMNSKAKGDHSYVGNVKNEEYSYVNIVKNEAIPIAKNSSSDVVLVLGDECMNDKNFALSLFGRVKIFASMANLKVAIANEGFEDIVIKYMGEQWVLLEFQSVETINKFKSNVSIASWFSQIINVSKEFEVAGRIAWVEVEGVPLKLWTSNTFSRIAAKWGKLLDVDDHEDKCYHSKRLCIMMNSGRLIKEEFKIIHRGKYFWIRANETIGWVPDFTDEDADDESYSSDGSDIKRRDEDEVPMSEKNADNDDEVDFVQDTVFDDTMQGNNQGDGAKSEHLKEKSEDPFGLYALLNKVNRNESNSGTSIKFPPGFTPPVDKEEGMVEDGGVNYNSGTSEPKIRKVSMKDDDSCNQVNMNFKDDEKGSSNSGHFKKSGCPRTEGSILGVLEEVVKV</sequence>
<dbReference type="InterPro" id="IPR035979">
    <property type="entry name" value="RBD_domain_sf"/>
</dbReference>
<dbReference type="Gene3D" id="3.30.70.330">
    <property type="match status" value="1"/>
</dbReference>